<dbReference type="PANTHER" id="PTHR11803">
    <property type="entry name" value="2-IMINOBUTANOATE/2-IMINOPROPANOATE DEAMINASE RIDA"/>
    <property type="match status" value="1"/>
</dbReference>
<dbReference type="EMBL" id="VSSQ01036509">
    <property type="protein sequence ID" value="MPM89010.1"/>
    <property type="molecule type" value="Genomic_DNA"/>
</dbReference>
<evidence type="ECO:0008006" key="3">
    <source>
        <dbReference type="Google" id="ProtNLM"/>
    </source>
</evidence>
<dbReference type="PANTHER" id="PTHR11803:SF58">
    <property type="entry name" value="PROTEIN HMF1-RELATED"/>
    <property type="match status" value="1"/>
</dbReference>
<protein>
    <recommendedName>
        <fullName evidence="3">Aminoacrylate peracid reductase RutC</fullName>
    </recommendedName>
</protein>
<evidence type="ECO:0000313" key="2">
    <source>
        <dbReference type="EMBL" id="MPM89010.1"/>
    </source>
</evidence>
<proteinExistence type="inferred from homology"/>
<comment type="similarity">
    <text evidence="1">Belongs to the RutC family.</text>
</comment>
<organism evidence="2">
    <name type="scientific">bioreactor metagenome</name>
    <dbReference type="NCBI Taxonomy" id="1076179"/>
    <lineage>
        <taxon>unclassified sequences</taxon>
        <taxon>metagenomes</taxon>
        <taxon>ecological metagenomes</taxon>
    </lineage>
</organism>
<sequence>MTNSTQGQILHINPDGLPNNPAFTNVIVVTGQVKTIYIGGQDAVDASGNIVGKGDIRQQTEQVLTNLQTALQAGGAELEHIVKWNVYIVQGQTLQPGFEAFQQFWGRRPNPPAITAMFVSGLGNPDFLVEMDAIAVVPQ</sequence>
<reference evidence="2" key="1">
    <citation type="submission" date="2019-08" db="EMBL/GenBank/DDBJ databases">
        <authorList>
            <person name="Kucharzyk K."/>
            <person name="Murdoch R.W."/>
            <person name="Higgins S."/>
            <person name="Loffler F."/>
        </authorList>
    </citation>
    <scope>NUCLEOTIDE SEQUENCE</scope>
</reference>
<dbReference type="InterPro" id="IPR035959">
    <property type="entry name" value="RutC-like_sf"/>
</dbReference>
<dbReference type="AlphaFoldDB" id="A0A645DHQ0"/>
<gene>
    <name evidence="2" type="ORF">SDC9_136118</name>
</gene>
<dbReference type="InterPro" id="IPR006175">
    <property type="entry name" value="YjgF/YER057c/UK114"/>
</dbReference>
<name>A0A645DHQ0_9ZZZZ</name>
<dbReference type="SUPFAM" id="SSF55298">
    <property type="entry name" value="YjgF-like"/>
    <property type="match status" value="1"/>
</dbReference>
<dbReference type="Pfam" id="PF01042">
    <property type="entry name" value="Ribonuc_L-PSP"/>
    <property type="match status" value="1"/>
</dbReference>
<accession>A0A645DHQ0</accession>
<dbReference type="Gene3D" id="3.30.1330.40">
    <property type="entry name" value="RutC-like"/>
    <property type="match status" value="1"/>
</dbReference>
<comment type="caution">
    <text evidence="2">The sequence shown here is derived from an EMBL/GenBank/DDBJ whole genome shotgun (WGS) entry which is preliminary data.</text>
</comment>
<dbReference type="GO" id="GO:0005829">
    <property type="term" value="C:cytosol"/>
    <property type="evidence" value="ECO:0007669"/>
    <property type="project" value="TreeGrafter"/>
</dbReference>
<dbReference type="CDD" id="cd00448">
    <property type="entry name" value="YjgF_YER057c_UK114_family"/>
    <property type="match status" value="1"/>
</dbReference>
<evidence type="ECO:0000256" key="1">
    <source>
        <dbReference type="ARBA" id="ARBA00010552"/>
    </source>
</evidence>
<dbReference type="GO" id="GO:0019239">
    <property type="term" value="F:deaminase activity"/>
    <property type="evidence" value="ECO:0007669"/>
    <property type="project" value="TreeGrafter"/>
</dbReference>